<reference evidence="2" key="1">
    <citation type="submission" date="2022-11" db="UniProtKB">
        <authorList>
            <consortium name="WormBaseParasite"/>
        </authorList>
    </citation>
    <scope>IDENTIFICATION</scope>
</reference>
<dbReference type="AlphaFoldDB" id="A0A915L238"/>
<dbReference type="WBParaSite" id="nRc.2.0.1.t43823-RA">
    <property type="protein sequence ID" value="nRc.2.0.1.t43823-RA"/>
    <property type="gene ID" value="nRc.2.0.1.g43823"/>
</dbReference>
<sequence>MSIFLIKSMELPIGSFILAFFGGTKRKEIDTTLLNEREIFVPFDPLSLSSQCIFSFCNNE</sequence>
<evidence type="ECO:0000313" key="1">
    <source>
        <dbReference type="Proteomes" id="UP000887565"/>
    </source>
</evidence>
<name>A0A915L238_ROMCU</name>
<organism evidence="1 2">
    <name type="scientific">Romanomermis culicivorax</name>
    <name type="common">Nematode worm</name>
    <dbReference type="NCBI Taxonomy" id="13658"/>
    <lineage>
        <taxon>Eukaryota</taxon>
        <taxon>Metazoa</taxon>
        <taxon>Ecdysozoa</taxon>
        <taxon>Nematoda</taxon>
        <taxon>Enoplea</taxon>
        <taxon>Dorylaimia</taxon>
        <taxon>Mermithida</taxon>
        <taxon>Mermithoidea</taxon>
        <taxon>Mermithidae</taxon>
        <taxon>Romanomermis</taxon>
    </lineage>
</organism>
<proteinExistence type="predicted"/>
<evidence type="ECO:0000313" key="2">
    <source>
        <dbReference type="WBParaSite" id="nRc.2.0.1.t43823-RA"/>
    </source>
</evidence>
<keyword evidence="1" id="KW-1185">Reference proteome</keyword>
<protein>
    <submittedName>
        <fullName evidence="2">Uncharacterized protein</fullName>
    </submittedName>
</protein>
<dbReference type="Proteomes" id="UP000887565">
    <property type="component" value="Unplaced"/>
</dbReference>
<accession>A0A915L238</accession>